<feature type="non-terminal residue" evidence="2">
    <location>
        <position position="176"/>
    </location>
</feature>
<accession>A0A9N7Y2F6</accession>
<dbReference type="EMBL" id="CADEAL010000157">
    <property type="protein sequence ID" value="CAB1415455.1"/>
    <property type="molecule type" value="Genomic_DNA"/>
</dbReference>
<dbReference type="Proteomes" id="UP001153269">
    <property type="component" value="Unassembled WGS sequence"/>
</dbReference>
<dbReference type="AlphaFoldDB" id="A0A9N7Y2F6"/>
<evidence type="ECO:0000256" key="1">
    <source>
        <dbReference type="SAM" id="MobiDB-lite"/>
    </source>
</evidence>
<comment type="caution">
    <text evidence="2">The sequence shown here is derived from an EMBL/GenBank/DDBJ whole genome shotgun (WGS) entry which is preliminary data.</text>
</comment>
<proteinExistence type="predicted"/>
<keyword evidence="3" id="KW-1185">Reference proteome</keyword>
<evidence type="ECO:0000313" key="2">
    <source>
        <dbReference type="EMBL" id="CAB1415455.1"/>
    </source>
</evidence>
<sequence length="176" mass="19761">LYPLLGFPNPAISEASERLIKDHQSKYAQNSRILQQRQTVELIPITKVKYKWKGDSHKYLVYGNEHKHRPPPPVLPGSSPSRAGPRCSASRCLCSEAPHKDDKREKKKKKKKREKKKKKHPVAAALSCVNIDPVSTNRRAALRPGPRLHGGAAEWSEDRQVDDVQMTQSNCADIAG</sequence>
<feature type="compositionally biased region" description="Basic residues" evidence="1">
    <location>
        <begin position="105"/>
        <end position="121"/>
    </location>
</feature>
<dbReference type="PANTHER" id="PTHR48465">
    <property type="entry name" value="PROTEIN SSUH2 HOMOLOG"/>
    <property type="match status" value="1"/>
</dbReference>
<organism evidence="2 3">
    <name type="scientific">Pleuronectes platessa</name>
    <name type="common">European plaice</name>
    <dbReference type="NCBI Taxonomy" id="8262"/>
    <lineage>
        <taxon>Eukaryota</taxon>
        <taxon>Metazoa</taxon>
        <taxon>Chordata</taxon>
        <taxon>Craniata</taxon>
        <taxon>Vertebrata</taxon>
        <taxon>Euteleostomi</taxon>
        <taxon>Actinopterygii</taxon>
        <taxon>Neopterygii</taxon>
        <taxon>Teleostei</taxon>
        <taxon>Neoteleostei</taxon>
        <taxon>Acanthomorphata</taxon>
        <taxon>Carangaria</taxon>
        <taxon>Pleuronectiformes</taxon>
        <taxon>Pleuronectoidei</taxon>
        <taxon>Pleuronectidae</taxon>
        <taxon>Pleuronectes</taxon>
    </lineage>
</organism>
<dbReference type="PANTHER" id="PTHR48465:SF1">
    <property type="entry name" value="PROTEIN SSUH2 HOMOLOG"/>
    <property type="match status" value="1"/>
</dbReference>
<feature type="region of interest" description="Disordered" evidence="1">
    <location>
        <begin position="63"/>
        <end position="122"/>
    </location>
</feature>
<dbReference type="InterPro" id="IPR052789">
    <property type="entry name" value="SSUH2_homolog"/>
</dbReference>
<name>A0A9N7Y2F6_PLEPL</name>
<gene>
    <name evidence="2" type="ORF">PLEPLA_LOCUS3171</name>
</gene>
<reference evidence="2" key="1">
    <citation type="submission" date="2020-03" db="EMBL/GenBank/DDBJ databases">
        <authorList>
            <person name="Weist P."/>
        </authorList>
    </citation>
    <scope>NUCLEOTIDE SEQUENCE</scope>
</reference>
<evidence type="ECO:0000313" key="3">
    <source>
        <dbReference type="Proteomes" id="UP001153269"/>
    </source>
</evidence>
<protein>
    <submittedName>
        <fullName evidence="2">Uncharacterized protein</fullName>
    </submittedName>
</protein>